<comment type="caution">
    <text evidence="13">The sequence shown here is derived from an EMBL/GenBank/DDBJ whole genome shotgun (WGS) entry which is preliminary data.</text>
</comment>
<feature type="binding site" evidence="11">
    <location>
        <position position="82"/>
    </location>
    <ligand>
        <name>ATP</name>
        <dbReference type="ChEBI" id="CHEBI:30616"/>
    </ligand>
</feature>
<feature type="binding site" evidence="11">
    <location>
        <begin position="124"/>
        <end position="130"/>
    </location>
    <ligand>
        <name>ATP</name>
        <dbReference type="ChEBI" id="CHEBI:30616"/>
    </ligand>
</feature>
<dbReference type="GO" id="GO:0006265">
    <property type="term" value="P:DNA topological change"/>
    <property type="evidence" value="ECO:0007669"/>
    <property type="project" value="UniProtKB-UniRule"/>
</dbReference>
<dbReference type="PRINTS" id="PR01098">
    <property type="entry name" value="TOPISMRASE4B"/>
</dbReference>
<evidence type="ECO:0000256" key="8">
    <source>
        <dbReference type="ARBA" id="ARBA00023125"/>
    </source>
</evidence>
<proteinExistence type="inferred from homology"/>
<dbReference type="HAMAP" id="MF_00938">
    <property type="entry name" value="ParE_type1"/>
    <property type="match status" value="1"/>
</dbReference>
<keyword evidence="5 11" id="KW-0067">ATP-binding</keyword>
<keyword evidence="7 11" id="KW-0799">Topoisomerase</keyword>
<evidence type="ECO:0000256" key="2">
    <source>
        <dbReference type="ARBA" id="ARBA00001946"/>
    </source>
</evidence>
<keyword evidence="9 11" id="KW-0413">Isomerase</keyword>
<dbReference type="InterPro" id="IPR013760">
    <property type="entry name" value="Topo_IIA-like_dom_sf"/>
</dbReference>
<dbReference type="PANTHER" id="PTHR45866:SF4">
    <property type="entry name" value="DNA TOPOISOMERASE 4 SUBUNIT B"/>
    <property type="match status" value="1"/>
</dbReference>
<comment type="catalytic activity">
    <reaction evidence="1 11">
        <text>ATP-dependent breakage, passage and rejoining of double-stranded DNA.</text>
        <dbReference type="EC" id="5.6.2.2"/>
    </reaction>
</comment>
<dbReference type="EMBL" id="JFZA02000006">
    <property type="protein sequence ID" value="KFG91050.1"/>
    <property type="molecule type" value="Genomic_DNA"/>
</dbReference>
<feature type="site" description="Interaction with DNA" evidence="11">
    <location>
        <position position="469"/>
    </location>
</feature>
<dbReference type="SUPFAM" id="SSF54211">
    <property type="entry name" value="Ribosomal protein S5 domain 2-like"/>
    <property type="match status" value="1"/>
</dbReference>
<dbReference type="SUPFAM" id="SSF56719">
    <property type="entry name" value="Type II DNA topoisomerase"/>
    <property type="match status" value="1"/>
</dbReference>
<dbReference type="RefSeq" id="WP_037463225.1">
    <property type="nucleotide sequence ID" value="NZ_BCZD01000008.1"/>
</dbReference>
<evidence type="ECO:0000256" key="11">
    <source>
        <dbReference type="HAMAP-Rule" id="MF_00938"/>
    </source>
</evidence>
<comment type="similarity">
    <text evidence="11">Belongs to the type II topoisomerase family. ParE type 1 subfamily.</text>
</comment>
<accession>A0A086PCD2</accession>
<dbReference type="EC" id="5.6.2.2" evidence="11"/>
<dbReference type="CDD" id="cd00822">
    <property type="entry name" value="TopoII_Trans_DNA_gyrase"/>
    <property type="match status" value="1"/>
</dbReference>
<dbReference type="InterPro" id="IPR003594">
    <property type="entry name" value="HATPase_dom"/>
</dbReference>
<dbReference type="Pfam" id="PF00986">
    <property type="entry name" value="DNA_gyraseB_C"/>
    <property type="match status" value="1"/>
</dbReference>
<dbReference type="Gene3D" id="3.30.565.10">
    <property type="entry name" value="Histidine kinase-like ATPase, C-terminal domain"/>
    <property type="match status" value="1"/>
</dbReference>
<dbReference type="PATRIC" id="fig|1219045.3.peg.1059"/>
<dbReference type="SMART" id="SM00433">
    <property type="entry name" value="TOP2c"/>
    <property type="match status" value="1"/>
</dbReference>
<dbReference type="PRINTS" id="PR00418">
    <property type="entry name" value="TPI2FAMILY"/>
</dbReference>
<keyword evidence="6" id="KW-0460">Magnesium</keyword>
<evidence type="ECO:0000259" key="12">
    <source>
        <dbReference type="PROSITE" id="PS50880"/>
    </source>
</evidence>
<dbReference type="PANTHER" id="PTHR45866">
    <property type="entry name" value="DNA GYRASE/TOPOISOMERASE SUBUNIT B"/>
    <property type="match status" value="1"/>
</dbReference>
<dbReference type="Gene3D" id="3.40.50.670">
    <property type="match status" value="1"/>
</dbReference>
<feature type="domain" description="Toprim" evidence="12">
    <location>
        <begin position="435"/>
        <end position="549"/>
    </location>
</feature>
<feature type="binding site" evidence="11">
    <location>
        <position position="55"/>
    </location>
    <ligand>
        <name>ATP</name>
        <dbReference type="ChEBI" id="CHEBI:30616"/>
    </ligand>
</feature>
<dbReference type="GO" id="GO:0003677">
    <property type="term" value="F:DNA binding"/>
    <property type="evidence" value="ECO:0007669"/>
    <property type="project" value="UniProtKB-UniRule"/>
</dbReference>
<dbReference type="InterPro" id="IPR020568">
    <property type="entry name" value="Ribosomal_Su5_D2-typ_SF"/>
</dbReference>
<dbReference type="PROSITE" id="PS50880">
    <property type="entry name" value="TOPRIM"/>
    <property type="match status" value="1"/>
</dbReference>
<sequence>MSDLFASQPLSSPGYDASSIEVLEGLEPVRRRPGMYIGGTDERALHHLASEVLDNSMDEAVAGHATRIEVLLEPGNKLTITDNGRGIPVGLHPKFPDKSALEVILTTLHSGGKFTDKAYATSGGLHGVGISVVNALSAVTVVEVAINKELFRQSFSKGLPTSGLEKVGAAPNRRGTSVSFIPDHEIFGEQKFKPARLYRLARSKAYLFAGVEIRWKCAPELISDDTPAEAVFQFPGGLADHLKEQVGSRECATSAFFSGSQDFPDTAGRVEWAIAWPLWSDGSYSWYCNTIPTPDGGTHETGVRAALVKGIRAFAELVGNKKAKDITADDIVTSSEIMLSVFIRDPQFQSQTKDRLTSPEAARLVENAVRDHFDHFLSDHMERGKALLAYVIDRMDERLKRKAEKEVKRKTATSARKLRLPGKLTDCSTDDPDGTEIFLVEGDSAGGSAKQARDRKTQAILPLRGKILNVASANNAKILANQEIADMILALGCGTRKDCNPDNLRYERIVIMTDADVDGAHIATLLMTFFFQEMTELVRRGHLYLAQPPLYRLTAGGKSLYAKDDAHREELLRTEFKGKKVDISRFKGLGEMNPMQLRETTMDPKTRGLIRITLPDDIEDRQQVRELVDRLMGTNPAHRFAFIQENAATVDEEAIDA</sequence>
<keyword evidence="14" id="KW-1185">Reference proteome</keyword>
<feature type="site" description="Interaction with DNA" evidence="11">
    <location>
        <position position="521"/>
    </location>
</feature>
<dbReference type="PROSITE" id="PS00177">
    <property type="entry name" value="TOPOISOMERASE_II"/>
    <property type="match status" value="1"/>
</dbReference>
<dbReference type="Gene3D" id="3.30.230.10">
    <property type="match status" value="1"/>
</dbReference>
<evidence type="ECO:0000256" key="6">
    <source>
        <dbReference type="ARBA" id="ARBA00022842"/>
    </source>
</evidence>
<dbReference type="OrthoDB" id="9802808at2"/>
<keyword evidence="8 11" id="KW-0238">DNA-binding</keyword>
<dbReference type="GO" id="GO:0003918">
    <property type="term" value="F:DNA topoisomerase type II (double strand cut, ATP-hydrolyzing) activity"/>
    <property type="evidence" value="ECO:0007669"/>
    <property type="project" value="UniProtKB-UniRule"/>
</dbReference>
<dbReference type="SMART" id="SM00387">
    <property type="entry name" value="HATPase_c"/>
    <property type="match status" value="1"/>
</dbReference>
<feature type="site" description="Interaction with DNA" evidence="11">
    <location>
        <position position="639"/>
    </location>
</feature>
<dbReference type="Pfam" id="PF01751">
    <property type="entry name" value="Toprim"/>
    <property type="match status" value="1"/>
</dbReference>
<evidence type="ECO:0000256" key="3">
    <source>
        <dbReference type="ARBA" id="ARBA00022723"/>
    </source>
</evidence>
<dbReference type="InterPro" id="IPR036890">
    <property type="entry name" value="HATPase_C_sf"/>
</dbReference>
<dbReference type="InterPro" id="IPR002288">
    <property type="entry name" value="DNA_gyrase_B_C"/>
</dbReference>
<comment type="subunit">
    <text evidence="10 11">Heterotetramer composed of ParC and ParE.</text>
</comment>
<comment type="cofactor">
    <cofactor evidence="2">
        <name>Mg(2+)</name>
        <dbReference type="ChEBI" id="CHEBI:18420"/>
    </cofactor>
</comment>
<evidence type="ECO:0000256" key="5">
    <source>
        <dbReference type="ARBA" id="ARBA00022840"/>
    </source>
</evidence>
<evidence type="ECO:0000313" key="14">
    <source>
        <dbReference type="Proteomes" id="UP000024284"/>
    </source>
</evidence>
<dbReference type="InterPro" id="IPR014721">
    <property type="entry name" value="Ribsml_uS5_D2-typ_fold_subgr"/>
</dbReference>
<dbReference type="FunFam" id="3.40.50.670:FF:000006">
    <property type="entry name" value="DNA topoisomerase (ATP-hydrolyzing)"/>
    <property type="match status" value="1"/>
</dbReference>
<dbReference type="InterPro" id="IPR001241">
    <property type="entry name" value="Topo_IIA"/>
</dbReference>
<dbReference type="Pfam" id="PF00204">
    <property type="entry name" value="DNA_gyraseB"/>
    <property type="match status" value="1"/>
</dbReference>
<dbReference type="Pfam" id="PF02518">
    <property type="entry name" value="HATPase_c"/>
    <property type="match status" value="1"/>
</dbReference>
<dbReference type="GO" id="GO:0046872">
    <property type="term" value="F:metal ion binding"/>
    <property type="evidence" value="ECO:0007669"/>
    <property type="project" value="UniProtKB-KW"/>
</dbReference>
<dbReference type="GO" id="GO:0005524">
    <property type="term" value="F:ATP binding"/>
    <property type="evidence" value="ECO:0007669"/>
    <property type="project" value="UniProtKB-UniRule"/>
</dbReference>
<dbReference type="SUPFAM" id="SSF55874">
    <property type="entry name" value="ATPase domain of HSP90 chaperone/DNA topoisomerase II/histidine kinase"/>
    <property type="match status" value="1"/>
</dbReference>
<dbReference type="Proteomes" id="UP000024284">
    <property type="component" value="Unassembled WGS sequence"/>
</dbReference>
<dbReference type="eggNOG" id="COG0187">
    <property type="taxonomic scope" value="Bacteria"/>
</dbReference>
<protein>
    <recommendedName>
        <fullName evidence="11">DNA topoisomerase 4 subunit B</fullName>
        <ecNumber evidence="11">5.6.2.2</ecNumber>
    </recommendedName>
    <alternativeName>
        <fullName evidence="11">Topoisomerase IV subunit B</fullName>
    </alternativeName>
</protein>
<evidence type="ECO:0000313" key="13">
    <source>
        <dbReference type="EMBL" id="KFG91050.1"/>
    </source>
</evidence>
<dbReference type="AlphaFoldDB" id="A0A086PCD2"/>
<dbReference type="GO" id="GO:0005694">
    <property type="term" value="C:chromosome"/>
    <property type="evidence" value="ECO:0007669"/>
    <property type="project" value="InterPro"/>
</dbReference>
<feature type="binding site" evidence="11">
    <location>
        <position position="353"/>
    </location>
    <ligand>
        <name>ATP</name>
        <dbReference type="ChEBI" id="CHEBI:30616"/>
    </ligand>
</feature>
<evidence type="ECO:0000256" key="7">
    <source>
        <dbReference type="ARBA" id="ARBA00023029"/>
    </source>
</evidence>
<dbReference type="InterPro" id="IPR013506">
    <property type="entry name" value="Topo_IIA_bsu_dom2"/>
</dbReference>
<organism evidence="13 14">
    <name type="scientific">Sphingobium herbicidovorans (strain ATCC 700291 / DSM 11019 / CCUG 56400 / KCTC 2939 / LMG 18315 / NBRC 16415 / MH)</name>
    <name type="common">Sphingomonas herbicidovorans</name>
    <dbReference type="NCBI Taxonomy" id="1219045"/>
    <lineage>
        <taxon>Bacteria</taxon>
        <taxon>Pseudomonadati</taxon>
        <taxon>Pseudomonadota</taxon>
        <taxon>Alphaproteobacteria</taxon>
        <taxon>Sphingomonadales</taxon>
        <taxon>Sphingomonadaceae</taxon>
        <taxon>Sphingobium</taxon>
    </lineage>
</organism>
<dbReference type="InterPro" id="IPR005737">
    <property type="entry name" value="TopoIV_B_Gneg"/>
</dbReference>
<dbReference type="GO" id="GO:0007059">
    <property type="term" value="P:chromosome segregation"/>
    <property type="evidence" value="ECO:0007669"/>
    <property type="project" value="UniProtKB-UniRule"/>
</dbReference>
<reference evidence="13" key="1">
    <citation type="submission" date="2014-08" db="EMBL/GenBank/DDBJ databases">
        <title>Draft genome sequences of Sphingobium herbicidovorans.</title>
        <authorList>
            <person name="Gan H.M."/>
            <person name="Gan H.Y."/>
            <person name="Savka M.A."/>
        </authorList>
    </citation>
    <scope>NUCLEOTIDE SEQUENCE [LARGE SCALE GENOMIC DNA]</scope>
    <source>
        <strain evidence="13">NBRC 16415</strain>
    </source>
</reference>
<dbReference type="InterPro" id="IPR018522">
    <property type="entry name" value="TopoIIA_CS"/>
</dbReference>
<keyword evidence="3" id="KW-0479">Metal-binding</keyword>
<dbReference type="NCBIfam" id="TIGR01055">
    <property type="entry name" value="parE_Gneg"/>
    <property type="match status" value="1"/>
</dbReference>
<dbReference type="InterPro" id="IPR013759">
    <property type="entry name" value="Topo_IIA_B_C"/>
</dbReference>
<comment type="function">
    <text evidence="11">Topoisomerase IV is essential for chromosome segregation. It relaxes supercoiled DNA. Performs the decatenation events required during the replication of a circular DNA molecule.</text>
</comment>
<evidence type="ECO:0000256" key="4">
    <source>
        <dbReference type="ARBA" id="ARBA00022741"/>
    </source>
</evidence>
<evidence type="ECO:0000256" key="1">
    <source>
        <dbReference type="ARBA" id="ARBA00000185"/>
    </source>
</evidence>
<keyword evidence="4 11" id="KW-0547">Nucleotide-binding</keyword>
<dbReference type="InterPro" id="IPR006171">
    <property type="entry name" value="TOPRIM_dom"/>
</dbReference>
<dbReference type="CDD" id="cd16928">
    <property type="entry name" value="HATPase_GyrB-like"/>
    <property type="match status" value="1"/>
</dbReference>
<gene>
    <name evidence="11 13" type="primary">parE</name>
    <name evidence="13" type="ORF">BV98_001041</name>
</gene>
<evidence type="ECO:0000256" key="10">
    <source>
        <dbReference type="ARBA" id="ARBA00063644"/>
    </source>
</evidence>
<evidence type="ECO:0000256" key="9">
    <source>
        <dbReference type="ARBA" id="ARBA00023235"/>
    </source>
</evidence>
<dbReference type="STRING" id="76947.GCA_002080435_02820"/>
<feature type="binding site" evidence="11">
    <location>
        <position position="15"/>
    </location>
    <ligand>
        <name>ATP</name>
        <dbReference type="ChEBI" id="CHEBI:30616"/>
    </ligand>
</feature>
<name>A0A086PCD2_SPHHM</name>